<evidence type="ECO:0000313" key="1">
    <source>
        <dbReference type="EMBL" id="MCQ4924850.1"/>
    </source>
</evidence>
<gene>
    <name evidence="1" type="ORF">NE686_17240</name>
</gene>
<sequence>MEYSDKNVNIGSKVGLNLRALQRVVLSSDLIVLVVAEYMKKCNVHTILIGGIARAGTSSAILPNIVIRDTFK</sequence>
<protein>
    <submittedName>
        <fullName evidence="1">Uncharacterized protein</fullName>
    </submittedName>
</protein>
<comment type="caution">
    <text evidence="1">The sequence shown here is derived from an EMBL/GenBank/DDBJ whole genome shotgun (WGS) entry which is preliminary data.</text>
</comment>
<keyword evidence="2" id="KW-1185">Reference proteome</keyword>
<dbReference type="EMBL" id="JANGAC010000016">
    <property type="protein sequence ID" value="MCQ4924850.1"/>
    <property type="molecule type" value="Genomic_DNA"/>
</dbReference>
<accession>A0ABT1SEG0</accession>
<name>A0ABT1SEG0_9FIRM</name>
<evidence type="ECO:0000313" key="2">
    <source>
        <dbReference type="Proteomes" id="UP001524478"/>
    </source>
</evidence>
<dbReference type="RefSeq" id="WP_256312440.1">
    <property type="nucleotide sequence ID" value="NZ_JANGAC010000016.1"/>
</dbReference>
<reference evidence="1 2" key="1">
    <citation type="submission" date="2022-06" db="EMBL/GenBank/DDBJ databases">
        <title>Isolation of gut microbiota from human fecal samples.</title>
        <authorList>
            <person name="Pamer E.G."/>
            <person name="Barat B."/>
            <person name="Waligurski E."/>
            <person name="Medina S."/>
            <person name="Paddock L."/>
            <person name="Mostad J."/>
        </authorList>
    </citation>
    <scope>NUCLEOTIDE SEQUENCE [LARGE SCALE GENOMIC DNA]</scope>
    <source>
        <strain evidence="1 2">DFI.7.95</strain>
    </source>
</reference>
<dbReference type="Proteomes" id="UP001524478">
    <property type="component" value="Unassembled WGS sequence"/>
</dbReference>
<organism evidence="1 2">
    <name type="scientific">Tissierella carlieri</name>
    <dbReference type="NCBI Taxonomy" id="689904"/>
    <lineage>
        <taxon>Bacteria</taxon>
        <taxon>Bacillati</taxon>
        <taxon>Bacillota</taxon>
        <taxon>Tissierellia</taxon>
        <taxon>Tissierellales</taxon>
        <taxon>Tissierellaceae</taxon>
        <taxon>Tissierella</taxon>
    </lineage>
</organism>
<proteinExistence type="predicted"/>